<keyword evidence="3" id="KW-0597">Phosphoprotein</keyword>
<dbReference type="EMBL" id="BAAADG010000005">
    <property type="protein sequence ID" value="GAA0224792.1"/>
    <property type="molecule type" value="Genomic_DNA"/>
</dbReference>
<dbReference type="RefSeq" id="WP_286304040.1">
    <property type="nucleotide sequence ID" value="NZ_AP027741.1"/>
</dbReference>
<keyword evidence="4" id="KW-0479">Metal-binding</keyword>
<feature type="domain" description="Alpha-D-phosphohexomutase alpha/beta/alpha" evidence="9">
    <location>
        <begin position="173"/>
        <end position="270"/>
    </location>
</feature>
<dbReference type="CDD" id="cd03088">
    <property type="entry name" value="ManB"/>
    <property type="match status" value="1"/>
</dbReference>
<comment type="caution">
    <text evidence="11">The sequence shown here is derived from an EMBL/GenBank/DDBJ whole genome shotgun (WGS) entry which is preliminary data.</text>
</comment>
<reference evidence="12" key="1">
    <citation type="journal article" date="2019" name="Int. J. Syst. Evol. Microbiol.">
        <title>The Global Catalogue of Microorganisms (GCM) 10K type strain sequencing project: providing services to taxonomists for standard genome sequencing and annotation.</title>
        <authorList>
            <consortium name="The Broad Institute Genomics Platform"/>
            <consortium name="The Broad Institute Genome Sequencing Center for Infectious Disease"/>
            <person name="Wu L."/>
            <person name="Ma J."/>
        </authorList>
    </citation>
    <scope>NUCLEOTIDE SEQUENCE [LARGE SCALE GENOMIC DNA]</scope>
    <source>
        <strain evidence="12">JCM 6886</strain>
    </source>
</reference>
<name>A0ABP3D7S8_9GAMM</name>
<evidence type="ECO:0000256" key="3">
    <source>
        <dbReference type="ARBA" id="ARBA00022553"/>
    </source>
</evidence>
<dbReference type="Proteomes" id="UP001501476">
    <property type="component" value="Unassembled WGS sequence"/>
</dbReference>
<dbReference type="Pfam" id="PF02878">
    <property type="entry name" value="PGM_PMM_I"/>
    <property type="match status" value="1"/>
</dbReference>
<dbReference type="Gene3D" id="3.40.120.10">
    <property type="entry name" value="Alpha-D-Glucose-1,6-Bisphosphate, subunit A, domain 3"/>
    <property type="match status" value="3"/>
</dbReference>
<evidence type="ECO:0000259" key="9">
    <source>
        <dbReference type="Pfam" id="PF02879"/>
    </source>
</evidence>
<evidence type="ECO:0000259" key="8">
    <source>
        <dbReference type="Pfam" id="PF02878"/>
    </source>
</evidence>
<protein>
    <submittedName>
        <fullName evidence="11">Phosphomannomutase</fullName>
    </submittedName>
</protein>
<evidence type="ECO:0000256" key="2">
    <source>
        <dbReference type="ARBA" id="ARBA00010231"/>
    </source>
</evidence>
<evidence type="ECO:0000256" key="6">
    <source>
        <dbReference type="ARBA" id="ARBA00023235"/>
    </source>
</evidence>
<dbReference type="InterPro" id="IPR016055">
    <property type="entry name" value="A-D-PHexomutase_a/b/a-I/II/III"/>
</dbReference>
<evidence type="ECO:0000313" key="11">
    <source>
        <dbReference type="EMBL" id="GAA0224792.1"/>
    </source>
</evidence>
<feature type="domain" description="Alpha-D-phosphohexomutase C-terminal" evidence="7">
    <location>
        <begin position="424"/>
        <end position="478"/>
    </location>
</feature>
<evidence type="ECO:0000256" key="1">
    <source>
        <dbReference type="ARBA" id="ARBA00001946"/>
    </source>
</evidence>
<dbReference type="Pfam" id="PF00408">
    <property type="entry name" value="PGM_PMM_IV"/>
    <property type="match status" value="1"/>
</dbReference>
<dbReference type="SUPFAM" id="SSF53738">
    <property type="entry name" value="Phosphoglucomutase, first 3 domains"/>
    <property type="match status" value="3"/>
</dbReference>
<dbReference type="InterPro" id="IPR036900">
    <property type="entry name" value="A-D-PHexomutase_C_sf"/>
</dbReference>
<dbReference type="InterPro" id="IPR005846">
    <property type="entry name" value="A-D-PHexomutase_a/b/a-III"/>
</dbReference>
<dbReference type="Pfam" id="PF02879">
    <property type="entry name" value="PGM_PMM_II"/>
    <property type="match status" value="1"/>
</dbReference>
<gene>
    <name evidence="11" type="ORF">GCM10008964_15530</name>
</gene>
<evidence type="ECO:0000259" key="10">
    <source>
        <dbReference type="Pfam" id="PF02880"/>
    </source>
</evidence>
<sequence>MNIHIEQLMSDSGVKFGTSGTRGLVKDMTDLVCFAYTSAFLQHLIHENQIQKGDQVGIGGDLRSSSPRIMNAVANACQHYGLQPVNLGFIPSPAVALYGIQHHMATIMVTGSHIPDDRNGMKFNLPIGEILQADEQAIKQQWVDIPDELFDDHGAFIKQDAVLTEPSLSAQKHYIERFTQFLPDNCLAGMTVGVYQHSAVGRDVLQQILSALGANTISLGRSEQFVSVDTEAIRPEDVELAQQWASEHALDAIVSTDGDSDRPLSSDEHGHWLRGDIVGLLTALYLRADIVVTPVSSNSCVNADFFEQVLRTRIGSPYVIAAMQTAATNSPEKGVVGYEANGGFLQQSAIELSGKTLSPLPTRDAIIVILSVLLLAKQRQQTVSELNASMPAIYTSSDRLKNFALEKSRLLLDTLIVDKQINSMQVQQLFPFMGEIKAVDTTDGVRLCFADDEIIHIRPSGNAPELRCYTEASREERAIELNQLALKAMSDWSEPV</sequence>
<organism evidence="11 12">
    <name type="scientific">Methylophaga marina</name>
    <dbReference type="NCBI Taxonomy" id="45495"/>
    <lineage>
        <taxon>Bacteria</taxon>
        <taxon>Pseudomonadati</taxon>
        <taxon>Pseudomonadota</taxon>
        <taxon>Gammaproteobacteria</taxon>
        <taxon>Thiotrichales</taxon>
        <taxon>Piscirickettsiaceae</taxon>
        <taxon>Methylophaga</taxon>
    </lineage>
</organism>
<evidence type="ECO:0000256" key="5">
    <source>
        <dbReference type="ARBA" id="ARBA00022842"/>
    </source>
</evidence>
<dbReference type="Gene3D" id="3.30.310.50">
    <property type="entry name" value="Alpha-D-phosphohexomutase, C-terminal domain"/>
    <property type="match status" value="1"/>
</dbReference>
<accession>A0ABP3D7S8</accession>
<proteinExistence type="inferred from homology"/>
<evidence type="ECO:0000259" key="7">
    <source>
        <dbReference type="Pfam" id="PF00408"/>
    </source>
</evidence>
<dbReference type="PANTHER" id="PTHR42946:SF1">
    <property type="entry name" value="PHOSPHOGLUCOMUTASE (ALPHA-D-GLUCOSE-1,6-BISPHOSPHATE-DEPENDENT)"/>
    <property type="match status" value="1"/>
</dbReference>
<evidence type="ECO:0000256" key="4">
    <source>
        <dbReference type="ARBA" id="ARBA00022723"/>
    </source>
</evidence>
<dbReference type="Pfam" id="PF02880">
    <property type="entry name" value="PGM_PMM_III"/>
    <property type="match status" value="1"/>
</dbReference>
<comment type="similarity">
    <text evidence="2">Belongs to the phosphohexose mutase family.</text>
</comment>
<keyword evidence="5" id="KW-0460">Magnesium</keyword>
<dbReference type="SUPFAM" id="SSF55957">
    <property type="entry name" value="Phosphoglucomutase, C-terminal domain"/>
    <property type="match status" value="1"/>
</dbReference>
<keyword evidence="12" id="KW-1185">Reference proteome</keyword>
<feature type="domain" description="Alpha-D-phosphohexomutase alpha/beta/alpha" evidence="10">
    <location>
        <begin position="275"/>
        <end position="390"/>
    </location>
</feature>
<dbReference type="InterPro" id="IPR005843">
    <property type="entry name" value="A-D-PHexomutase_C"/>
</dbReference>
<dbReference type="InterPro" id="IPR050060">
    <property type="entry name" value="Phosphoglucosamine_mutase"/>
</dbReference>
<dbReference type="InterPro" id="IPR005844">
    <property type="entry name" value="A-D-PHexomutase_a/b/a-I"/>
</dbReference>
<feature type="domain" description="Alpha-D-phosphohexomutase alpha/beta/alpha" evidence="8">
    <location>
        <begin position="14"/>
        <end position="141"/>
    </location>
</feature>
<comment type="cofactor">
    <cofactor evidence="1">
        <name>Mg(2+)</name>
        <dbReference type="ChEBI" id="CHEBI:18420"/>
    </cofactor>
</comment>
<keyword evidence="6" id="KW-0413">Isomerase</keyword>
<evidence type="ECO:0000313" key="12">
    <source>
        <dbReference type="Proteomes" id="UP001501476"/>
    </source>
</evidence>
<dbReference type="InterPro" id="IPR005845">
    <property type="entry name" value="A-D-PHexomutase_a/b/a-II"/>
</dbReference>
<dbReference type="PANTHER" id="PTHR42946">
    <property type="entry name" value="PHOSPHOHEXOSE MUTASE"/>
    <property type="match status" value="1"/>
</dbReference>